<dbReference type="EMBL" id="VDEP01000421">
    <property type="protein sequence ID" value="KAA1084990.1"/>
    <property type="molecule type" value="Genomic_DNA"/>
</dbReference>
<organism evidence="2 3">
    <name type="scientific">Puccinia graminis f. sp. tritici</name>
    <dbReference type="NCBI Taxonomy" id="56615"/>
    <lineage>
        <taxon>Eukaryota</taxon>
        <taxon>Fungi</taxon>
        <taxon>Dikarya</taxon>
        <taxon>Basidiomycota</taxon>
        <taxon>Pucciniomycotina</taxon>
        <taxon>Pucciniomycetes</taxon>
        <taxon>Pucciniales</taxon>
        <taxon>Pucciniaceae</taxon>
        <taxon>Puccinia</taxon>
    </lineage>
</organism>
<evidence type="ECO:0000313" key="2">
    <source>
        <dbReference type="EMBL" id="KAA1084990.1"/>
    </source>
</evidence>
<sequence length="118" mass="13454">MSHGNLYIGATLLRGADFHRGALGKILPILIVQTKNTLLTNAPPFFLSFVRSSIEPTYPRSRSEENQPDYTRIVRPIVDLIQIRIRLRSLGTRPNCLPKERKSSLFPSLDSDLHFRKP</sequence>
<reference evidence="2 3" key="1">
    <citation type="submission" date="2019-05" db="EMBL/GenBank/DDBJ databases">
        <title>Emergence of the Ug99 lineage of the wheat stem rust pathogen through somatic hybridization.</title>
        <authorList>
            <person name="Li F."/>
            <person name="Upadhyaya N.M."/>
            <person name="Sperschneider J."/>
            <person name="Matny O."/>
            <person name="Nguyen-Phuc H."/>
            <person name="Mago R."/>
            <person name="Raley C."/>
            <person name="Miller M.E."/>
            <person name="Silverstein K.A.T."/>
            <person name="Henningsen E."/>
            <person name="Hirsch C.D."/>
            <person name="Visser B."/>
            <person name="Pretorius Z.A."/>
            <person name="Steffenson B.J."/>
            <person name="Schwessinger B."/>
            <person name="Dodds P.N."/>
            <person name="Figueroa M."/>
        </authorList>
    </citation>
    <scope>NUCLEOTIDE SEQUENCE [LARGE SCALE GENOMIC DNA]</scope>
    <source>
        <strain evidence="2 3">Ug99</strain>
    </source>
</reference>
<feature type="region of interest" description="Disordered" evidence="1">
    <location>
        <begin position="93"/>
        <end position="118"/>
    </location>
</feature>
<evidence type="ECO:0000256" key="1">
    <source>
        <dbReference type="SAM" id="MobiDB-lite"/>
    </source>
</evidence>
<proteinExistence type="predicted"/>
<name>A0A5B0NA31_PUCGR</name>
<dbReference type="Proteomes" id="UP000325313">
    <property type="component" value="Unassembled WGS sequence"/>
</dbReference>
<gene>
    <name evidence="2" type="ORF">PGTUg99_004304</name>
</gene>
<evidence type="ECO:0000313" key="3">
    <source>
        <dbReference type="Proteomes" id="UP000325313"/>
    </source>
</evidence>
<accession>A0A5B0NA31</accession>
<comment type="caution">
    <text evidence="2">The sequence shown here is derived from an EMBL/GenBank/DDBJ whole genome shotgun (WGS) entry which is preliminary data.</text>
</comment>
<dbReference type="AlphaFoldDB" id="A0A5B0NA31"/>
<protein>
    <submittedName>
        <fullName evidence="2">Uncharacterized protein</fullName>
    </submittedName>
</protein>